<protein>
    <submittedName>
        <fullName evidence="3">C-Maf-inducing protein</fullName>
    </submittedName>
</protein>
<dbReference type="InterPro" id="IPR056429">
    <property type="entry name" value="PH_CMIP"/>
</dbReference>
<dbReference type="EMBL" id="GDIQ01061097">
    <property type="protein sequence ID" value="JAN33640.1"/>
    <property type="molecule type" value="Transcribed_RNA"/>
</dbReference>
<dbReference type="AlphaFoldDB" id="A0A0P6EP47"/>
<feature type="region of interest" description="Disordered" evidence="1">
    <location>
        <begin position="76"/>
        <end position="131"/>
    </location>
</feature>
<accession>A0A0P6EP47</accession>
<feature type="compositionally biased region" description="Basic and acidic residues" evidence="1">
    <location>
        <begin position="77"/>
        <end position="90"/>
    </location>
</feature>
<organism evidence="3">
    <name type="scientific">Daphnia magna</name>
    <dbReference type="NCBI Taxonomy" id="35525"/>
    <lineage>
        <taxon>Eukaryota</taxon>
        <taxon>Metazoa</taxon>
        <taxon>Ecdysozoa</taxon>
        <taxon>Arthropoda</taxon>
        <taxon>Crustacea</taxon>
        <taxon>Branchiopoda</taxon>
        <taxon>Diplostraca</taxon>
        <taxon>Cladocera</taxon>
        <taxon>Anomopoda</taxon>
        <taxon>Daphniidae</taxon>
        <taxon>Daphnia</taxon>
    </lineage>
</organism>
<dbReference type="SUPFAM" id="SSF52047">
    <property type="entry name" value="RNI-like"/>
    <property type="match status" value="1"/>
</dbReference>
<dbReference type="PANTHER" id="PTHR25480:SF0">
    <property type="entry name" value="C-MAF-INDUCING PROTEIN"/>
    <property type="match status" value="1"/>
</dbReference>
<feature type="compositionally biased region" description="Low complexity" evidence="1">
    <location>
        <begin position="776"/>
        <end position="790"/>
    </location>
</feature>
<dbReference type="InterPro" id="IPR052813">
    <property type="entry name" value="CMIP"/>
</dbReference>
<reference evidence="3" key="1">
    <citation type="submission" date="2015-10" db="EMBL/GenBank/DDBJ databases">
        <title>EvidentialGene: Evidence-directed Construction of Complete mRNA Transcriptomes without Genomes.</title>
        <authorList>
            <person name="Gilbert D.G."/>
        </authorList>
    </citation>
    <scope>NUCLEOTIDE SEQUENCE</scope>
</reference>
<feature type="domain" description="C-Maf-inducing protein PH" evidence="2">
    <location>
        <begin position="486"/>
        <end position="528"/>
    </location>
</feature>
<dbReference type="PANTHER" id="PTHR25480">
    <property type="entry name" value="LEUCINE-RICH REPEAT-CONTAINING PROTEIN 73"/>
    <property type="match status" value="1"/>
</dbReference>
<feature type="region of interest" description="Disordered" evidence="1">
    <location>
        <begin position="748"/>
        <end position="790"/>
    </location>
</feature>
<dbReference type="Gene3D" id="3.80.10.10">
    <property type="entry name" value="Ribonuclease Inhibitor"/>
    <property type="match status" value="1"/>
</dbReference>
<feature type="compositionally biased region" description="Basic and acidic residues" evidence="1">
    <location>
        <begin position="759"/>
        <end position="771"/>
    </location>
</feature>
<dbReference type="SMART" id="SM00368">
    <property type="entry name" value="LRR_RI"/>
    <property type="match status" value="2"/>
</dbReference>
<name>A0A0P6EP47_9CRUS</name>
<sequence>MKCCDLLMSATRLLLTPASTSDSTSNIMSSPASAAKECILNQQSIWLNQPTSTMKRRSQTLPDLYSPSACASAASALERRLSSHGERGGHGDSSSSTANRSGRRRRKDLLSSGGVGKEQVTMAKDEPQPRIINDVHSGQAFISDRTALAAVKQQIPAVHDAFIRRDRALTAASSSLNSLHSSARRSSSTTSSLFNHRYSRSALVLTRPFNHRRYPETVSSSSTGHDATCATSVDVATVMMDDETTDESSARLAVYQQPPTSVGDGRRLDVCRSAPATPHLPRSQRAVGRQQETRRNNPLRNSKSSCGFNDPVVASMAVQDEDPTATRSTCSDAAMAKRDADSEASSDGEVLVNASSCLSPPPPVIQRRFLKLLSEGDIQLCRVTHSGTVIGKILSSKFLRRWETHHLYLNDAQISSKTPSGFMEESTPYSSMKDISLVVSSSSSSSLTSSAYLWDRSYSDPGSMEVMGAAAVGSSFATPPSHYWPQHCLIRIVLPEGCLLLQANNAYVRDQWYHSIIWKKNLFRYHQITRRTTRQEVLLKEVKSMVELATSTPLQDHCIAQAPFQVISSLLSTVSEEKSQHHQQNRISIGMPGGCYYSQTVLEDLLLTLSPLLERQPPSREMCTAFSRHCRLHPRSSLVRGLFTSVVHRILKHNVDFGKNPFMRRFVHDYIRVLYAHNDGPQAVRDFVQSAHGEGSACPHPRVLPNLVAVCLAAVFSIYEYRRRRQRHPSDWVNIQANHPVDHNEDKLTTAPIVEPMAVEDRPVSQDETQRPHKSNNNCHNNNNNNNNNNSNNNIWDMQCYLTIIKTACEFEDWRPGLAQLLQPVPFPDEALVDDVFIKGMGVVVGAIGNDPRCAVHQCVLGIREGKEGWFHVICPSSAACCDDGSLWASILKTLLDCCCRRKAFLASMTKLVGACQLLALRDHSSAQETLCLMLEWNLLEVNAGQENSQCGTNTSAEERDSLPLQIATTLQSTESGRRLYFELCDRQLHLKELQQKGGPKKLTLPNRSTDDDLSKLLLNCGSLGNLECLSLAFTQVTSACAQHLIKLPSLRYLNLWSTQFGDPGLQLISEHLHKLQVLNLCETPVTDKGLACLASMKSLRKLNLNSTTLSVSTFEKLKQKLPSLQECDVRYTDAW</sequence>
<proteinExistence type="predicted"/>
<dbReference type="OrthoDB" id="10056090at2759"/>
<feature type="domain" description="C-Maf-inducing protein PH" evidence="2">
    <location>
        <begin position="371"/>
        <end position="439"/>
    </location>
</feature>
<feature type="compositionally biased region" description="Polar residues" evidence="1">
    <location>
        <begin position="296"/>
        <end position="306"/>
    </location>
</feature>
<dbReference type="InterPro" id="IPR032675">
    <property type="entry name" value="LRR_dom_sf"/>
</dbReference>
<evidence type="ECO:0000256" key="1">
    <source>
        <dbReference type="SAM" id="MobiDB-lite"/>
    </source>
</evidence>
<feature type="region of interest" description="Disordered" evidence="1">
    <location>
        <begin position="273"/>
        <end position="306"/>
    </location>
</feature>
<evidence type="ECO:0000259" key="2">
    <source>
        <dbReference type="Pfam" id="PF23066"/>
    </source>
</evidence>
<dbReference type="Pfam" id="PF23066">
    <property type="entry name" value="PH_21"/>
    <property type="match status" value="2"/>
</dbReference>
<evidence type="ECO:0000313" key="3">
    <source>
        <dbReference type="EMBL" id="JAN33640.1"/>
    </source>
</evidence>